<sequence length="240" mass="25399">SVNTVPVNVTDTGVVSIDPRGDLFPQARCPSKFKDPNSVCIGNQTDVGANSIGGVALGIYSKSPSRIMFGAAQGYDPFTGDISFKKDGAWEASYDPVSVGVEDGSRTRQIAGVAAGRVDTDAANVAQLKALRRWVENEGFMWRLSADGVTFNVQKGGRVSFQGEDNITTFLKGEEGRPPELHFGLADDVLLQSIEIVDGLKIDSDGVDARDKKIAGLAAGKLSEDSTEAVTGAQLYGVKQ</sequence>
<keyword evidence="3" id="KW-1185">Reference proteome</keyword>
<proteinExistence type="predicted"/>
<protein>
    <recommendedName>
        <fullName evidence="1">Trimeric autotransporter adhesin YadA-like stalk domain-containing protein</fullName>
    </recommendedName>
</protein>
<dbReference type="EMBL" id="AIMA01000029">
    <property type="protein sequence ID" value="EJF88327.1"/>
    <property type="molecule type" value="Genomic_DNA"/>
</dbReference>
<feature type="domain" description="Trimeric autotransporter adhesin YadA-like stalk" evidence="1">
    <location>
        <begin position="213"/>
        <end position="240"/>
    </location>
</feature>
<dbReference type="AlphaFoldDB" id="J1JTS7"/>
<dbReference type="GO" id="GO:0019867">
    <property type="term" value="C:outer membrane"/>
    <property type="evidence" value="ECO:0007669"/>
    <property type="project" value="InterPro"/>
</dbReference>
<dbReference type="Proteomes" id="UP000009017">
    <property type="component" value="Unassembled WGS sequence"/>
</dbReference>
<evidence type="ECO:0000259" key="1">
    <source>
        <dbReference type="Pfam" id="PF05662"/>
    </source>
</evidence>
<comment type="caution">
    <text evidence="2">The sequence shown here is derived from an EMBL/GenBank/DDBJ whole genome shotgun (WGS) entry which is preliminary data.</text>
</comment>
<feature type="non-terminal residue" evidence="2">
    <location>
        <position position="1"/>
    </location>
</feature>
<organism evidence="2 3">
    <name type="scientific">Bartonella melophagi K-2C</name>
    <dbReference type="NCBI Taxonomy" id="1094557"/>
    <lineage>
        <taxon>Bacteria</taxon>
        <taxon>Pseudomonadati</taxon>
        <taxon>Pseudomonadota</taxon>
        <taxon>Alphaproteobacteria</taxon>
        <taxon>Hyphomicrobiales</taxon>
        <taxon>Bartonellaceae</taxon>
        <taxon>Bartonella</taxon>
    </lineage>
</organism>
<dbReference type="HOGENOM" id="CLU_1158448_0_0_5"/>
<evidence type="ECO:0000313" key="3">
    <source>
        <dbReference type="Proteomes" id="UP000009017"/>
    </source>
</evidence>
<dbReference type="Pfam" id="PF05662">
    <property type="entry name" value="YadA_stalk"/>
    <property type="match status" value="2"/>
</dbReference>
<dbReference type="eggNOG" id="COG5295">
    <property type="taxonomic scope" value="Bacteria"/>
</dbReference>
<feature type="non-terminal residue" evidence="2">
    <location>
        <position position="240"/>
    </location>
</feature>
<dbReference type="InterPro" id="IPR011049">
    <property type="entry name" value="Serralysin-like_metalloprot_C"/>
</dbReference>
<dbReference type="Gene3D" id="2.150.10.10">
    <property type="entry name" value="Serralysin-like metalloprotease, C-terminal"/>
    <property type="match status" value="2"/>
</dbReference>
<accession>J1JTS7</accession>
<name>J1JTS7_9HYPH</name>
<reference evidence="2 3" key="1">
    <citation type="submission" date="2012-03" db="EMBL/GenBank/DDBJ databases">
        <title>The Genome Sequence of Bartonella melophagi K-2C.</title>
        <authorList>
            <consortium name="The Broad Institute Genome Sequencing Platform"/>
            <consortium name="The Broad Institute Genome Sequencing Center for Infectious Disease"/>
            <person name="Feldgarden M."/>
            <person name="Kirby J."/>
            <person name="Kosoy M."/>
            <person name="Birtles R."/>
            <person name="Probert W.S."/>
            <person name="Chiaraviglio L."/>
            <person name="Young S.K."/>
            <person name="Zeng Q."/>
            <person name="Gargeya S."/>
            <person name="Fitzgerald M."/>
            <person name="Haas B."/>
            <person name="Abouelleil A."/>
            <person name="Alvarado L."/>
            <person name="Arachchi H.M."/>
            <person name="Berlin A."/>
            <person name="Chapman S.B."/>
            <person name="Gearin G."/>
            <person name="Goldberg J."/>
            <person name="Griggs A."/>
            <person name="Gujja S."/>
            <person name="Hansen M."/>
            <person name="Heiman D."/>
            <person name="Howarth C."/>
            <person name="Larimer J."/>
            <person name="Lui A."/>
            <person name="MacDonald P.J.P."/>
            <person name="McCowen C."/>
            <person name="Montmayeur A."/>
            <person name="Murphy C."/>
            <person name="Neiman D."/>
            <person name="Pearson M."/>
            <person name="Priest M."/>
            <person name="Roberts A."/>
            <person name="Saif S."/>
            <person name="Shea T."/>
            <person name="Sisk P."/>
            <person name="Stolte C."/>
            <person name="Sykes S."/>
            <person name="Wortman J."/>
            <person name="Nusbaum C."/>
            <person name="Birren B."/>
        </authorList>
    </citation>
    <scope>NUCLEOTIDE SEQUENCE [LARGE SCALE GENOMIC DNA]</scope>
    <source>
        <strain evidence="2 3">K-2C</strain>
    </source>
</reference>
<gene>
    <name evidence="2" type="ORF">ME3_01127</name>
</gene>
<feature type="domain" description="Trimeric autotransporter adhesin YadA-like stalk" evidence="1">
    <location>
        <begin position="109"/>
        <end position="137"/>
    </location>
</feature>
<dbReference type="SUPFAM" id="SSF101967">
    <property type="entry name" value="Adhesin YadA, collagen-binding domain"/>
    <property type="match status" value="2"/>
</dbReference>
<dbReference type="InterPro" id="IPR008635">
    <property type="entry name" value="Coiled_stalk_dom"/>
</dbReference>
<evidence type="ECO:0000313" key="2">
    <source>
        <dbReference type="EMBL" id="EJF88327.1"/>
    </source>
</evidence>